<comment type="caution">
    <text evidence="1">The sequence shown here is derived from an EMBL/GenBank/DDBJ whole genome shotgun (WGS) entry which is preliminary data.</text>
</comment>
<evidence type="ECO:0000313" key="1">
    <source>
        <dbReference type="EMBL" id="CAH0539634.1"/>
    </source>
</evidence>
<sequence>MIDWSTAGNSAAKRRLLKQYIFHSSVLLPESFTSIQKLAPSATDLTVLSRESSNCSPRFKY</sequence>
<keyword evidence="2" id="KW-1185">Reference proteome</keyword>
<gene>
    <name evidence="1" type="ORF">VMF7928_02310</name>
</gene>
<dbReference type="Proteomes" id="UP000838748">
    <property type="component" value="Unassembled WGS sequence"/>
</dbReference>
<dbReference type="EMBL" id="CAKLDM010000002">
    <property type="protein sequence ID" value="CAH0539634.1"/>
    <property type="molecule type" value="Genomic_DNA"/>
</dbReference>
<protein>
    <submittedName>
        <fullName evidence="1">Uncharacterized protein</fullName>
    </submittedName>
</protein>
<name>A0ABM9A4J0_9VIBR</name>
<proteinExistence type="predicted"/>
<reference evidence="1" key="1">
    <citation type="submission" date="2021-11" db="EMBL/GenBank/DDBJ databases">
        <authorList>
            <person name="Rodrigo-Torres L."/>
            <person name="Arahal R. D."/>
            <person name="Lucena T."/>
        </authorList>
    </citation>
    <scope>NUCLEOTIDE SEQUENCE</scope>
    <source>
        <strain evidence="1">CECT 7928</strain>
    </source>
</reference>
<evidence type="ECO:0000313" key="2">
    <source>
        <dbReference type="Proteomes" id="UP000838748"/>
    </source>
</evidence>
<organism evidence="1 2">
    <name type="scientific">Vibrio marisflavi CECT 7928</name>
    <dbReference type="NCBI Taxonomy" id="634439"/>
    <lineage>
        <taxon>Bacteria</taxon>
        <taxon>Pseudomonadati</taxon>
        <taxon>Pseudomonadota</taxon>
        <taxon>Gammaproteobacteria</taxon>
        <taxon>Vibrionales</taxon>
        <taxon>Vibrionaceae</taxon>
        <taxon>Vibrio</taxon>
    </lineage>
</organism>
<accession>A0ABM9A4J0</accession>